<gene>
    <name evidence="1" type="ORF">IBE52_07120</name>
</gene>
<name>A0ABS1GCW3_9GAMM</name>
<accession>A0ABS1GCW3</accession>
<proteinExistence type="predicted"/>
<dbReference type="Proteomes" id="UP000760407">
    <property type="component" value="Unassembled WGS sequence"/>
</dbReference>
<dbReference type="RefSeq" id="WP_200166872.1">
    <property type="nucleotide sequence ID" value="NZ_JACTSG010000004.1"/>
</dbReference>
<dbReference type="InterPro" id="IPR010767">
    <property type="entry name" value="Phage_CGC-2007_Cje0229"/>
</dbReference>
<dbReference type="EMBL" id="JACTSG010000004">
    <property type="protein sequence ID" value="MBK2302683.1"/>
    <property type="molecule type" value="Genomic_DNA"/>
</dbReference>
<evidence type="ECO:0000313" key="1">
    <source>
        <dbReference type="EMBL" id="MBK2302683.1"/>
    </source>
</evidence>
<comment type="caution">
    <text evidence="1">The sequence shown here is derived from an EMBL/GenBank/DDBJ whole genome shotgun (WGS) entry which is preliminary data.</text>
</comment>
<keyword evidence="2" id="KW-1185">Reference proteome</keyword>
<organism evidence="1 2">
    <name type="scientific">Francisella philomiragia</name>
    <dbReference type="NCBI Taxonomy" id="28110"/>
    <lineage>
        <taxon>Bacteria</taxon>
        <taxon>Pseudomonadati</taxon>
        <taxon>Pseudomonadota</taxon>
        <taxon>Gammaproteobacteria</taxon>
        <taxon>Thiotrichales</taxon>
        <taxon>Francisellaceae</taxon>
        <taxon>Francisella</taxon>
    </lineage>
</organism>
<evidence type="ECO:0000313" key="2">
    <source>
        <dbReference type="Proteomes" id="UP000760407"/>
    </source>
</evidence>
<reference evidence="1 2" key="1">
    <citation type="submission" date="2020-08" db="EMBL/GenBank/DDBJ databases">
        <title>Comparative genomics of Francisella species.</title>
        <authorList>
            <person name="Sahl J."/>
            <person name="Sjodin A."/>
            <person name="Wagner D."/>
            <person name="Forsman M."/>
        </authorList>
    </citation>
    <scope>NUCLEOTIDE SEQUENCE [LARGE SCALE GENOMIC DNA]</scope>
    <source>
        <strain evidence="1 2">F1093</strain>
    </source>
</reference>
<sequence length="136" mass="16410">MDHLVVSVNGDNRVVYQEFRYKDIIVPKGFTFNGNSIPRFFRWFLGKYEYLEASCVHDYLYTKQSNDLEIEKPKLYKFTGRNVTHWYYKPFLFKINRKDADKIYKSILIELGCPALKAYICYLFIRLFGQLYYKAH</sequence>
<protein>
    <submittedName>
        <fullName evidence="1">DUF1353 domain-containing protein</fullName>
    </submittedName>
</protein>
<dbReference type="Pfam" id="PF07087">
    <property type="entry name" value="DUF1353"/>
    <property type="match status" value="1"/>
</dbReference>